<dbReference type="EMBL" id="BSYO01000035">
    <property type="protein sequence ID" value="GMH28810.1"/>
    <property type="molecule type" value="Genomic_DNA"/>
</dbReference>
<name>A0AAD3TFQ0_NEPGR</name>
<organism evidence="2 3">
    <name type="scientific">Nepenthes gracilis</name>
    <name type="common">Slender pitcher plant</name>
    <dbReference type="NCBI Taxonomy" id="150966"/>
    <lineage>
        <taxon>Eukaryota</taxon>
        <taxon>Viridiplantae</taxon>
        <taxon>Streptophyta</taxon>
        <taxon>Embryophyta</taxon>
        <taxon>Tracheophyta</taxon>
        <taxon>Spermatophyta</taxon>
        <taxon>Magnoliopsida</taxon>
        <taxon>eudicotyledons</taxon>
        <taxon>Gunneridae</taxon>
        <taxon>Pentapetalae</taxon>
        <taxon>Caryophyllales</taxon>
        <taxon>Nepenthaceae</taxon>
        <taxon>Nepenthes</taxon>
    </lineage>
</organism>
<accession>A0AAD3TFQ0</accession>
<protein>
    <submittedName>
        <fullName evidence="2">Uncharacterized protein</fullName>
    </submittedName>
</protein>
<evidence type="ECO:0000256" key="1">
    <source>
        <dbReference type="SAM" id="MobiDB-lite"/>
    </source>
</evidence>
<evidence type="ECO:0000313" key="2">
    <source>
        <dbReference type="EMBL" id="GMH28810.1"/>
    </source>
</evidence>
<feature type="region of interest" description="Disordered" evidence="1">
    <location>
        <begin position="63"/>
        <end position="91"/>
    </location>
</feature>
<evidence type="ECO:0000313" key="3">
    <source>
        <dbReference type="Proteomes" id="UP001279734"/>
    </source>
</evidence>
<sequence length="127" mass="14506">MVALKELDRAVDHPSVCREGFSDPASNVEDGESELYPEAAQDGFSSHDGNWVRKIWDCWNKKKKRKENHRAGSSGAIEDEENNEPKLVRSGGMRRDWSFECLDQADRKRKKRRSSGTTCCFSCHSKN</sequence>
<keyword evidence="3" id="KW-1185">Reference proteome</keyword>
<gene>
    <name evidence="2" type="ORF">Nepgr_030653</name>
</gene>
<dbReference type="PANTHER" id="PTHR36019">
    <property type="entry name" value="PLANT/PROTEIN"/>
    <property type="match status" value="1"/>
</dbReference>
<comment type="caution">
    <text evidence="2">The sequence shown here is derived from an EMBL/GenBank/DDBJ whole genome shotgun (WGS) entry which is preliminary data.</text>
</comment>
<dbReference type="AlphaFoldDB" id="A0AAD3TFQ0"/>
<proteinExistence type="predicted"/>
<dbReference type="PANTHER" id="PTHR36019:SF3">
    <property type="entry name" value="PLANT_PROTEIN"/>
    <property type="match status" value="1"/>
</dbReference>
<dbReference type="Proteomes" id="UP001279734">
    <property type="component" value="Unassembled WGS sequence"/>
</dbReference>
<reference evidence="2" key="1">
    <citation type="submission" date="2023-05" db="EMBL/GenBank/DDBJ databases">
        <title>Nepenthes gracilis genome sequencing.</title>
        <authorList>
            <person name="Fukushima K."/>
        </authorList>
    </citation>
    <scope>NUCLEOTIDE SEQUENCE</scope>
    <source>
        <strain evidence="2">SING2019-196</strain>
    </source>
</reference>